<evidence type="ECO:0000313" key="3">
    <source>
        <dbReference type="EMBL" id="QEU82549.1"/>
    </source>
</evidence>
<reference evidence="3 4" key="2">
    <citation type="submission" date="2017-09" db="EMBL/GenBank/DDBJ databases">
        <authorList>
            <person name="Lee N."/>
            <person name="Cho B.-K."/>
        </authorList>
    </citation>
    <scope>NUCLEOTIDE SEQUENCE [LARGE SCALE GENOMIC DNA]</scope>
    <source>
        <strain evidence="3 4">ATCC 27467</strain>
    </source>
</reference>
<dbReference type="InterPro" id="IPR002645">
    <property type="entry name" value="STAS_dom"/>
</dbReference>
<dbReference type="Proteomes" id="UP000634660">
    <property type="component" value="Unassembled WGS sequence"/>
</dbReference>
<feature type="domain" description="STAS" evidence="1">
    <location>
        <begin position="25"/>
        <end position="127"/>
    </location>
</feature>
<dbReference type="RefSeq" id="WP_150521559.1">
    <property type="nucleotide sequence ID" value="NZ_BMVX01000019.1"/>
</dbReference>
<organism evidence="3 4">
    <name type="scientific">Streptomyces subrutilus</name>
    <dbReference type="NCBI Taxonomy" id="36818"/>
    <lineage>
        <taxon>Bacteria</taxon>
        <taxon>Bacillati</taxon>
        <taxon>Actinomycetota</taxon>
        <taxon>Actinomycetes</taxon>
        <taxon>Kitasatosporales</taxon>
        <taxon>Streptomycetaceae</taxon>
        <taxon>Streptomyces</taxon>
    </lineage>
</organism>
<dbReference type="EMBL" id="BMVX01000019">
    <property type="protein sequence ID" value="GGZ82005.1"/>
    <property type="molecule type" value="Genomic_DNA"/>
</dbReference>
<dbReference type="InterPro" id="IPR036513">
    <property type="entry name" value="STAS_dom_sf"/>
</dbReference>
<sequence length="127" mass="13743">MNLPADLPPPLILTPVAPDAHTVRIALSGDLDHETCDLLLSLVEGQLTDRPDMVHLHLDCAGLLACDSMGLAALLMVRRRASGAGVRLYLDHRTLPLDRLLMLTGTLEHLTGPPAAVRERSEDQTGR</sequence>
<dbReference type="Pfam" id="PF13466">
    <property type="entry name" value="STAS_2"/>
    <property type="match status" value="1"/>
</dbReference>
<dbReference type="OrthoDB" id="4249752at2"/>
<reference evidence="2" key="3">
    <citation type="submission" date="2020-09" db="EMBL/GenBank/DDBJ databases">
        <authorList>
            <person name="Sun Q."/>
            <person name="Ohkuma M."/>
        </authorList>
    </citation>
    <scope>NUCLEOTIDE SEQUENCE</scope>
    <source>
        <strain evidence="2">JCM 4834</strain>
    </source>
</reference>
<dbReference type="AlphaFoldDB" id="A0A5P2UW33"/>
<dbReference type="KEGG" id="ssub:CP968_33675"/>
<proteinExistence type="predicted"/>
<keyword evidence="4" id="KW-1185">Reference proteome</keyword>
<protein>
    <submittedName>
        <fullName evidence="3">Anti-sigma factor antagonist</fullName>
    </submittedName>
</protein>
<dbReference type="Proteomes" id="UP000326831">
    <property type="component" value="Chromosome"/>
</dbReference>
<gene>
    <name evidence="3" type="ORF">CP968_33675</name>
    <name evidence="2" type="ORF">GCM10010371_47110</name>
</gene>
<dbReference type="Gene3D" id="3.30.750.24">
    <property type="entry name" value="STAS domain"/>
    <property type="match status" value="1"/>
</dbReference>
<dbReference type="EMBL" id="CP023701">
    <property type="protein sequence ID" value="QEU82549.1"/>
    <property type="molecule type" value="Genomic_DNA"/>
</dbReference>
<dbReference type="PROSITE" id="PS50801">
    <property type="entry name" value="STAS"/>
    <property type="match status" value="1"/>
</dbReference>
<evidence type="ECO:0000313" key="2">
    <source>
        <dbReference type="EMBL" id="GGZ82005.1"/>
    </source>
</evidence>
<dbReference type="CDD" id="cd07043">
    <property type="entry name" value="STAS_anti-anti-sigma_factors"/>
    <property type="match status" value="1"/>
</dbReference>
<dbReference type="SUPFAM" id="SSF52091">
    <property type="entry name" value="SpoIIaa-like"/>
    <property type="match status" value="1"/>
</dbReference>
<accession>A0A5P2UW33</accession>
<reference evidence="2" key="1">
    <citation type="journal article" date="2014" name="Int. J. Syst. Evol. Microbiol.">
        <title>Complete genome sequence of Corynebacterium casei LMG S-19264T (=DSM 44701T), isolated from a smear-ripened cheese.</title>
        <authorList>
            <consortium name="US DOE Joint Genome Institute (JGI-PGF)"/>
            <person name="Walter F."/>
            <person name="Albersmeier A."/>
            <person name="Kalinowski J."/>
            <person name="Ruckert C."/>
        </authorList>
    </citation>
    <scope>NUCLEOTIDE SEQUENCE</scope>
    <source>
        <strain evidence="2">JCM 4834</strain>
    </source>
</reference>
<evidence type="ECO:0000313" key="4">
    <source>
        <dbReference type="Proteomes" id="UP000326831"/>
    </source>
</evidence>
<name>A0A5P2UW33_9ACTN</name>
<dbReference type="InterPro" id="IPR058548">
    <property type="entry name" value="MlaB-like_STAS"/>
</dbReference>
<evidence type="ECO:0000259" key="1">
    <source>
        <dbReference type="PROSITE" id="PS50801"/>
    </source>
</evidence>